<proteinExistence type="predicted"/>
<dbReference type="AlphaFoldDB" id="A0A834MKK6"/>
<evidence type="ECO:0000259" key="13">
    <source>
        <dbReference type="PROSITE" id="PS50939"/>
    </source>
</evidence>
<comment type="cofactor">
    <cofactor evidence="1">
        <name>heme b</name>
        <dbReference type="ChEBI" id="CHEBI:60344"/>
    </cofactor>
</comment>
<keyword evidence="15" id="KW-1185">Reference proteome</keyword>
<keyword evidence="8 12" id="KW-1133">Transmembrane helix</keyword>
<evidence type="ECO:0000256" key="8">
    <source>
        <dbReference type="ARBA" id="ARBA00022989"/>
    </source>
</evidence>
<dbReference type="GO" id="GO:0046872">
    <property type="term" value="F:metal ion binding"/>
    <property type="evidence" value="ECO:0007669"/>
    <property type="project" value="UniProtKB-KW"/>
</dbReference>
<dbReference type="GO" id="GO:0016020">
    <property type="term" value="C:membrane"/>
    <property type="evidence" value="ECO:0007669"/>
    <property type="project" value="UniProtKB-SubCell"/>
</dbReference>
<evidence type="ECO:0000256" key="10">
    <source>
        <dbReference type="ARBA" id="ARBA00023136"/>
    </source>
</evidence>
<feature type="region of interest" description="Disordered" evidence="11">
    <location>
        <begin position="1"/>
        <end position="23"/>
    </location>
</feature>
<dbReference type="FunFam" id="1.20.120.1770:FF:000001">
    <property type="entry name" value="Cytochrome b reductase 1"/>
    <property type="match status" value="1"/>
</dbReference>
<dbReference type="InterPro" id="IPR043205">
    <property type="entry name" value="CYB561/CYBRD1-like"/>
</dbReference>
<keyword evidence="7" id="KW-0249">Electron transport</keyword>
<keyword evidence="9" id="KW-0408">Iron</keyword>
<dbReference type="PANTHER" id="PTHR10106:SF0">
    <property type="entry name" value="LD36721P"/>
    <property type="match status" value="1"/>
</dbReference>
<feature type="transmembrane region" description="Helical" evidence="12">
    <location>
        <begin position="82"/>
        <end position="101"/>
    </location>
</feature>
<dbReference type="Gene3D" id="1.20.120.1770">
    <property type="match status" value="1"/>
</dbReference>
<keyword evidence="3" id="KW-0813">Transport</keyword>
<feature type="domain" description="Cytochrome b561" evidence="13">
    <location>
        <begin position="45"/>
        <end position="250"/>
    </location>
</feature>
<evidence type="ECO:0000256" key="3">
    <source>
        <dbReference type="ARBA" id="ARBA00022448"/>
    </source>
</evidence>
<evidence type="ECO:0000256" key="12">
    <source>
        <dbReference type="SAM" id="Phobius"/>
    </source>
</evidence>
<dbReference type="SMART" id="SM00665">
    <property type="entry name" value="B561"/>
    <property type="match status" value="1"/>
</dbReference>
<feature type="transmembrane region" description="Helical" evidence="12">
    <location>
        <begin position="42"/>
        <end position="62"/>
    </location>
</feature>
<protein>
    <recommendedName>
        <fullName evidence="13">Cytochrome b561 domain-containing protein</fullName>
    </recommendedName>
</protein>
<organism evidence="14 15">
    <name type="scientific">Rhynchophorus ferrugineus</name>
    <name type="common">Red palm weevil</name>
    <name type="synonym">Curculio ferrugineus</name>
    <dbReference type="NCBI Taxonomy" id="354439"/>
    <lineage>
        <taxon>Eukaryota</taxon>
        <taxon>Metazoa</taxon>
        <taxon>Ecdysozoa</taxon>
        <taxon>Arthropoda</taxon>
        <taxon>Hexapoda</taxon>
        <taxon>Insecta</taxon>
        <taxon>Pterygota</taxon>
        <taxon>Neoptera</taxon>
        <taxon>Endopterygota</taxon>
        <taxon>Coleoptera</taxon>
        <taxon>Polyphaga</taxon>
        <taxon>Cucujiformia</taxon>
        <taxon>Curculionidae</taxon>
        <taxon>Dryophthorinae</taxon>
        <taxon>Rhynchophorus</taxon>
    </lineage>
</organism>
<evidence type="ECO:0000313" key="15">
    <source>
        <dbReference type="Proteomes" id="UP000625711"/>
    </source>
</evidence>
<comment type="subcellular location">
    <subcellularLocation>
        <location evidence="2">Membrane</location>
        <topology evidence="2">Multi-pass membrane protein</topology>
    </subcellularLocation>
</comment>
<evidence type="ECO:0000256" key="11">
    <source>
        <dbReference type="SAM" id="MobiDB-lite"/>
    </source>
</evidence>
<feature type="transmembrane region" description="Helical" evidence="12">
    <location>
        <begin position="187"/>
        <end position="209"/>
    </location>
</feature>
<feature type="transmembrane region" description="Helical" evidence="12">
    <location>
        <begin position="154"/>
        <end position="175"/>
    </location>
</feature>
<gene>
    <name evidence="14" type="ORF">GWI33_023273</name>
</gene>
<evidence type="ECO:0000256" key="6">
    <source>
        <dbReference type="ARBA" id="ARBA00022723"/>
    </source>
</evidence>
<evidence type="ECO:0000256" key="4">
    <source>
        <dbReference type="ARBA" id="ARBA00022617"/>
    </source>
</evidence>
<evidence type="ECO:0000256" key="1">
    <source>
        <dbReference type="ARBA" id="ARBA00001970"/>
    </source>
</evidence>
<evidence type="ECO:0000256" key="2">
    <source>
        <dbReference type="ARBA" id="ARBA00004141"/>
    </source>
</evidence>
<evidence type="ECO:0000256" key="5">
    <source>
        <dbReference type="ARBA" id="ARBA00022692"/>
    </source>
</evidence>
<sequence>MNSESESLLSEHELDNNLPSGNNRRIMEAQSEHQRTKMYNTLYSFTTSLGTGLLLLVLFWILHCRGGFTWQSNPKTQFNWHPFLMLLGMVFLYSQAMLVYRTGRMLQKKKLKIIHAALHLLAFIMSVIGLKAVFDSHNLSKEPIANLYTIHSWLGLLTVIIFSMQFLSGFISFLYPGLSPTLRKTLMPIHVIIGTSAFVMGLISSLTGLTEKVIWTLNGSYSSFPPEAFLFNAIGLIITLYGLLVLYLVNEPLYKRATIPEDELALTGSE</sequence>
<dbReference type="InterPro" id="IPR006593">
    <property type="entry name" value="Cyt_b561/ferric_Rdtase_TM"/>
</dbReference>
<keyword evidence="5 12" id="KW-0812">Transmembrane</keyword>
<feature type="transmembrane region" description="Helical" evidence="12">
    <location>
        <begin position="113"/>
        <end position="134"/>
    </location>
</feature>
<dbReference type="Proteomes" id="UP000625711">
    <property type="component" value="Unassembled WGS sequence"/>
</dbReference>
<reference evidence="14" key="1">
    <citation type="submission" date="2020-08" db="EMBL/GenBank/DDBJ databases">
        <title>Genome sequencing and assembly of the red palm weevil Rhynchophorus ferrugineus.</title>
        <authorList>
            <person name="Dias G.B."/>
            <person name="Bergman C.M."/>
            <person name="Manee M."/>
        </authorList>
    </citation>
    <scope>NUCLEOTIDE SEQUENCE</scope>
    <source>
        <strain evidence="14">AA-2017</strain>
        <tissue evidence="14">Whole larva</tissue>
    </source>
</reference>
<keyword evidence="10 12" id="KW-0472">Membrane</keyword>
<name>A0A834MKK6_RHYFE</name>
<dbReference type="GO" id="GO:0016491">
    <property type="term" value="F:oxidoreductase activity"/>
    <property type="evidence" value="ECO:0007669"/>
    <property type="project" value="InterPro"/>
</dbReference>
<dbReference type="OrthoDB" id="907479at2759"/>
<dbReference type="PROSITE" id="PS50939">
    <property type="entry name" value="CYTOCHROME_B561"/>
    <property type="match status" value="1"/>
</dbReference>
<feature type="transmembrane region" description="Helical" evidence="12">
    <location>
        <begin position="229"/>
        <end position="249"/>
    </location>
</feature>
<keyword evidence="4" id="KW-0349">Heme</keyword>
<accession>A0A834MKK6</accession>
<evidence type="ECO:0000256" key="9">
    <source>
        <dbReference type="ARBA" id="ARBA00023004"/>
    </source>
</evidence>
<dbReference type="Pfam" id="PF03188">
    <property type="entry name" value="Cytochrom_B561"/>
    <property type="match status" value="1"/>
</dbReference>
<comment type="caution">
    <text evidence="14">The sequence shown here is derived from an EMBL/GenBank/DDBJ whole genome shotgun (WGS) entry which is preliminary data.</text>
</comment>
<dbReference type="PANTHER" id="PTHR10106">
    <property type="entry name" value="CYTOCHROME B561-RELATED"/>
    <property type="match status" value="1"/>
</dbReference>
<keyword evidence="6" id="KW-0479">Metal-binding</keyword>
<evidence type="ECO:0000256" key="7">
    <source>
        <dbReference type="ARBA" id="ARBA00022982"/>
    </source>
</evidence>
<dbReference type="EMBL" id="JAACXV010000094">
    <property type="protein sequence ID" value="KAF7283635.1"/>
    <property type="molecule type" value="Genomic_DNA"/>
</dbReference>
<evidence type="ECO:0000313" key="14">
    <source>
        <dbReference type="EMBL" id="KAF7283635.1"/>
    </source>
</evidence>